<name>A0A165G890_9APHY</name>
<dbReference type="STRING" id="1314785.A0A165G890"/>
<dbReference type="RefSeq" id="XP_040767705.1">
    <property type="nucleotide sequence ID" value="XM_040903934.1"/>
</dbReference>
<sequence>VLCDRNLIYNLGFSVLSAAVESLLKPQSLVPMEVTNVSTIVPNYHDLFIFDMLHEWDLSVWKQTLIHLLHLLVCNIASSVRPCPSTLYRFRQMPTFSHKTIHCFDANVSKLKKCYEVFPVNPP</sequence>
<dbReference type="OrthoDB" id="3269417at2759"/>
<dbReference type="GeneID" id="63820964"/>
<dbReference type="InParanoid" id="A0A165G890"/>
<protein>
    <submittedName>
        <fullName evidence="1">Uncharacterized protein</fullName>
    </submittedName>
</protein>
<keyword evidence="2" id="KW-1185">Reference proteome</keyword>
<organism evidence="1 2">
    <name type="scientific">Laetiporus sulphureus 93-53</name>
    <dbReference type="NCBI Taxonomy" id="1314785"/>
    <lineage>
        <taxon>Eukaryota</taxon>
        <taxon>Fungi</taxon>
        <taxon>Dikarya</taxon>
        <taxon>Basidiomycota</taxon>
        <taxon>Agaricomycotina</taxon>
        <taxon>Agaricomycetes</taxon>
        <taxon>Polyporales</taxon>
        <taxon>Laetiporus</taxon>
    </lineage>
</organism>
<proteinExistence type="predicted"/>
<reference evidence="1 2" key="1">
    <citation type="journal article" date="2016" name="Mol. Biol. Evol.">
        <title>Comparative Genomics of Early-Diverging Mushroom-Forming Fungi Provides Insights into the Origins of Lignocellulose Decay Capabilities.</title>
        <authorList>
            <person name="Nagy L.G."/>
            <person name="Riley R."/>
            <person name="Tritt A."/>
            <person name="Adam C."/>
            <person name="Daum C."/>
            <person name="Floudas D."/>
            <person name="Sun H."/>
            <person name="Yadav J.S."/>
            <person name="Pangilinan J."/>
            <person name="Larsson K.H."/>
            <person name="Matsuura K."/>
            <person name="Barry K."/>
            <person name="Labutti K."/>
            <person name="Kuo R."/>
            <person name="Ohm R.A."/>
            <person name="Bhattacharya S.S."/>
            <person name="Shirouzu T."/>
            <person name="Yoshinaga Y."/>
            <person name="Martin F.M."/>
            <person name="Grigoriev I.V."/>
            <person name="Hibbett D.S."/>
        </authorList>
    </citation>
    <scope>NUCLEOTIDE SEQUENCE [LARGE SCALE GENOMIC DNA]</scope>
    <source>
        <strain evidence="1 2">93-53</strain>
    </source>
</reference>
<dbReference type="AlphaFoldDB" id="A0A165G890"/>
<evidence type="ECO:0000313" key="2">
    <source>
        <dbReference type="Proteomes" id="UP000076871"/>
    </source>
</evidence>
<gene>
    <name evidence="1" type="ORF">LAESUDRAFT_645703</name>
</gene>
<dbReference type="Proteomes" id="UP000076871">
    <property type="component" value="Unassembled WGS sequence"/>
</dbReference>
<feature type="non-terminal residue" evidence="1">
    <location>
        <position position="1"/>
    </location>
</feature>
<evidence type="ECO:0000313" key="1">
    <source>
        <dbReference type="EMBL" id="KZT09965.1"/>
    </source>
</evidence>
<dbReference type="EMBL" id="KV427610">
    <property type="protein sequence ID" value="KZT09965.1"/>
    <property type="molecule type" value="Genomic_DNA"/>
</dbReference>
<accession>A0A165G890</accession>